<protein>
    <submittedName>
        <fullName evidence="2">Uncharacterized protein</fullName>
    </submittedName>
</protein>
<dbReference type="OrthoDB" id="3439209at2759"/>
<feature type="region of interest" description="Disordered" evidence="1">
    <location>
        <begin position="333"/>
        <end position="377"/>
    </location>
</feature>
<feature type="compositionally biased region" description="Polar residues" evidence="1">
    <location>
        <begin position="134"/>
        <end position="144"/>
    </location>
</feature>
<keyword evidence="3" id="KW-1185">Reference proteome</keyword>
<feature type="region of interest" description="Disordered" evidence="1">
    <location>
        <begin position="64"/>
        <end position="85"/>
    </location>
</feature>
<dbReference type="AlphaFoldDB" id="A0A6A5WHK4"/>
<name>A0A6A5WHK4_9PLEO</name>
<accession>A0A6A5WHK4</accession>
<proteinExistence type="predicted"/>
<feature type="region of interest" description="Disordered" evidence="1">
    <location>
        <begin position="113"/>
        <end position="225"/>
    </location>
</feature>
<feature type="compositionally biased region" description="Polar residues" evidence="1">
    <location>
        <begin position="368"/>
        <end position="377"/>
    </location>
</feature>
<dbReference type="EMBL" id="ML977590">
    <property type="protein sequence ID" value="KAF2000289.1"/>
    <property type="molecule type" value="Genomic_DNA"/>
</dbReference>
<dbReference type="Proteomes" id="UP000799779">
    <property type="component" value="Unassembled WGS sequence"/>
</dbReference>
<evidence type="ECO:0000313" key="2">
    <source>
        <dbReference type="EMBL" id="KAF2000289.1"/>
    </source>
</evidence>
<reference evidence="2" key="1">
    <citation type="journal article" date="2020" name="Stud. Mycol.">
        <title>101 Dothideomycetes genomes: a test case for predicting lifestyles and emergence of pathogens.</title>
        <authorList>
            <person name="Haridas S."/>
            <person name="Albert R."/>
            <person name="Binder M."/>
            <person name="Bloem J."/>
            <person name="Labutti K."/>
            <person name="Salamov A."/>
            <person name="Andreopoulos B."/>
            <person name="Baker S."/>
            <person name="Barry K."/>
            <person name="Bills G."/>
            <person name="Bluhm B."/>
            <person name="Cannon C."/>
            <person name="Castanera R."/>
            <person name="Culley D."/>
            <person name="Daum C."/>
            <person name="Ezra D."/>
            <person name="Gonzalez J."/>
            <person name="Henrissat B."/>
            <person name="Kuo A."/>
            <person name="Liang C."/>
            <person name="Lipzen A."/>
            <person name="Lutzoni F."/>
            <person name="Magnuson J."/>
            <person name="Mondo S."/>
            <person name="Nolan M."/>
            <person name="Ohm R."/>
            <person name="Pangilinan J."/>
            <person name="Park H.-J."/>
            <person name="Ramirez L."/>
            <person name="Alfaro M."/>
            <person name="Sun H."/>
            <person name="Tritt A."/>
            <person name="Yoshinaga Y."/>
            <person name="Zwiers L.-H."/>
            <person name="Turgeon B."/>
            <person name="Goodwin S."/>
            <person name="Spatafora J."/>
            <person name="Crous P."/>
            <person name="Grigoriev I."/>
        </authorList>
    </citation>
    <scope>NUCLEOTIDE SEQUENCE</scope>
    <source>
        <strain evidence="2">CBS 123094</strain>
    </source>
</reference>
<feature type="region of interest" description="Disordered" evidence="1">
    <location>
        <begin position="1"/>
        <end position="31"/>
    </location>
</feature>
<evidence type="ECO:0000313" key="3">
    <source>
        <dbReference type="Proteomes" id="UP000799779"/>
    </source>
</evidence>
<evidence type="ECO:0000256" key="1">
    <source>
        <dbReference type="SAM" id="MobiDB-lite"/>
    </source>
</evidence>
<gene>
    <name evidence="2" type="ORF">P154DRAFT_563550</name>
</gene>
<organism evidence="2 3">
    <name type="scientific">Amniculicola lignicola CBS 123094</name>
    <dbReference type="NCBI Taxonomy" id="1392246"/>
    <lineage>
        <taxon>Eukaryota</taxon>
        <taxon>Fungi</taxon>
        <taxon>Dikarya</taxon>
        <taxon>Ascomycota</taxon>
        <taxon>Pezizomycotina</taxon>
        <taxon>Dothideomycetes</taxon>
        <taxon>Pleosporomycetidae</taxon>
        <taxon>Pleosporales</taxon>
        <taxon>Amniculicolaceae</taxon>
        <taxon>Amniculicola</taxon>
    </lineage>
</organism>
<sequence>MAAHFPPQHDTENSSHTSIPHHQPRPTFKSDLCHGLMESYQPSSTVHSQERLAFGFDRHTQLQPFEGRGEHQGSWSKQFPNHGIDPHLSGAFAPMPTNNTAWAANLPMHQRWSNNGVAPASTVPTHGDPFARNSKYQYTGNSNGELGEDRRSAAGHGNTSQLLTPPRDTDIPSPTPGQLDDTRSSTNFPSPETDSAACRELVPLRRSGEPQGNAWSGTRSSELVKGEQHLSQANFKTYRGNSSNVYHPSTNIHQTGLPLSPDFEAFLGTARSQPTYVGMEMALPVPQMHNAGLNASMSTHHGASTYLTDFSWDPYATFADTTVTVMVHGGQGGLQPTYQNSSNPYHPHHPPAAHNNANRHPSEHSIPPSHTSAQQRQLLMRTSDNQRHHEDKLLLEGKAIGLTYKEIRKQIGGQIAESTLRGRYRSLTKQRKDRVRKPHWTEKNVELLREFVLGELNKLETGGCRFPSREQQLSKISWKRAAEYIKDHVAGAGSFMLIPQAGWHGIAPTVFISSPAGSLQASQHGFRNSIIVFDKHGTIPRLIWIYNVST</sequence>
<feature type="compositionally biased region" description="Polar residues" evidence="1">
    <location>
        <begin position="184"/>
        <end position="193"/>
    </location>
</feature>